<evidence type="ECO:0000256" key="8">
    <source>
        <dbReference type="PIRNR" id="PIRNR000094"/>
    </source>
</evidence>
<evidence type="ECO:0000256" key="2">
    <source>
        <dbReference type="ARBA" id="ARBA00009233"/>
    </source>
</evidence>
<sequence length="270" mass="28434">MGILEGKRILVTGVLTDASIGFHIARVAQEQGAEVVLTAYPRPTLTQRTAKRLPTGPDNPPPVLELDVMNTEQLDSLAGNLQDLGFDRLDGVVHAIAFAPQNALGGNFLDTPWEDVAIAVHSSTYSLKALTMACLPLMKDGGSVVGLDFDATKAWPVYDWMGVAKAGLESCARYLAKYLGPQGIRVNLVAAGPLATMAAKSIPGFENMTDMWPRVAPLGWNIKDSEPTARACAALLSDFFPATTGEIVHVDGGLHAVGAPPAADTADTAS</sequence>
<keyword evidence="10" id="KW-1185">Reference proteome</keyword>
<accession>A0ABW2XX29</accession>
<keyword evidence="3 8" id="KW-0444">Lipid biosynthesis</keyword>
<dbReference type="PANTHER" id="PTHR43159">
    <property type="entry name" value="ENOYL-[ACYL-CARRIER-PROTEIN] REDUCTASE"/>
    <property type="match status" value="1"/>
</dbReference>
<dbReference type="SUPFAM" id="SSF51735">
    <property type="entry name" value="NAD(P)-binding Rossmann-fold domains"/>
    <property type="match status" value="1"/>
</dbReference>
<evidence type="ECO:0000313" key="9">
    <source>
        <dbReference type="EMBL" id="MFD0690402.1"/>
    </source>
</evidence>
<keyword evidence="8" id="KW-0520">NAD</keyword>
<comment type="caution">
    <text evidence="9">The sequence shown here is derived from an EMBL/GenBank/DDBJ whole genome shotgun (WGS) entry which is preliminary data.</text>
</comment>
<evidence type="ECO:0000256" key="3">
    <source>
        <dbReference type="ARBA" id="ARBA00022516"/>
    </source>
</evidence>
<dbReference type="NCBIfam" id="NF005908">
    <property type="entry name" value="PRK07889.1"/>
    <property type="match status" value="1"/>
</dbReference>
<comment type="catalytic activity">
    <reaction evidence="8">
        <text>a 2,3-saturated acyl-[ACP] + NAD(+) = a (2E)-enoyl-[ACP] + NADH + H(+)</text>
        <dbReference type="Rhea" id="RHEA:10240"/>
        <dbReference type="Rhea" id="RHEA-COMP:9925"/>
        <dbReference type="Rhea" id="RHEA-COMP:9926"/>
        <dbReference type="ChEBI" id="CHEBI:15378"/>
        <dbReference type="ChEBI" id="CHEBI:57540"/>
        <dbReference type="ChEBI" id="CHEBI:57945"/>
        <dbReference type="ChEBI" id="CHEBI:78784"/>
        <dbReference type="ChEBI" id="CHEBI:78785"/>
        <dbReference type="EC" id="1.3.1.9"/>
    </reaction>
</comment>
<proteinExistence type="inferred from homology"/>
<evidence type="ECO:0000313" key="10">
    <source>
        <dbReference type="Proteomes" id="UP001597063"/>
    </source>
</evidence>
<keyword evidence="5 8" id="KW-0560">Oxidoreductase</keyword>
<evidence type="ECO:0000256" key="7">
    <source>
        <dbReference type="ARBA" id="ARBA00023160"/>
    </source>
</evidence>
<dbReference type="InterPro" id="IPR036291">
    <property type="entry name" value="NAD(P)-bd_dom_sf"/>
</dbReference>
<dbReference type="PIRSF" id="PIRSF000094">
    <property type="entry name" value="Enoyl-ACP_rdct"/>
    <property type="match status" value="1"/>
</dbReference>
<dbReference type="EMBL" id="JBHTGP010000018">
    <property type="protein sequence ID" value="MFD0690402.1"/>
    <property type="molecule type" value="Genomic_DNA"/>
</dbReference>
<name>A0ABW2XX29_9ACTN</name>
<reference evidence="10" key="1">
    <citation type="journal article" date="2019" name="Int. J. Syst. Evol. Microbiol.">
        <title>The Global Catalogue of Microorganisms (GCM) 10K type strain sequencing project: providing services to taxonomists for standard genome sequencing and annotation.</title>
        <authorList>
            <consortium name="The Broad Institute Genomics Platform"/>
            <consortium name="The Broad Institute Genome Sequencing Center for Infectious Disease"/>
            <person name="Wu L."/>
            <person name="Ma J."/>
        </authorList>
    </citation>
    <scope>NUCLEOTIDE SEQUENCE [LARGE SCALE GENOMIC DNA]</scope>
    <source>
        <strain evidence="10">JCM 9371</strain>
    </source>
</reference>
<comment type="similarity">
    <text evidence="2 8">Belongs to the short-chain dehydrogenases/reductases (SDR) family. FabI subfamily.</text>
</comment>
<dbReference type="InterPro" id="IPR002347">
    <property type="entry name" value="SDR_fam"/>
</dbReference>
<dbReference type="EC" id="1.3.1.9" evidence="8"/>
<dbReference type="GO" id="GO:0004318">
    <property type="term" value="F:enoyl-[acyl-carrier-protein] reductase (NADH) activity"/>
    <property type="evidence" value="ECO:0007669"/>
    <property type="project" value="UniProtKB-EC"/>
</dbReference>
<comment type="pathway">
    <text evidence="1">Lipid metabolism.</text>
</comment>
<dbReference type="Pfam" id="PF13561">
    <property type="entry name" value="adh_short_C2"/>
    <property type="match status" value="1"/>
</dbReference>
<dbReference type="Gene3D" id="3.40.50.720">
    <property type="entry name" value="NAD(P)-binding Rossmann-like Domain"/>
    <property type="match status" value="1"/>
</dbReference>
<evidence type="ECO:0000256" key="5">
    <source>
        <dbReference type="ARBA" id="ARBA00023002"/>
    </source>
</evidence>
<evidence type="ECO:0000256" key="6">
    <source>
        <dbReference type="ARBA" id="ARBA00023098"/>
    </source>
</evidence>
<protein>
    <recommendedName>
        <fullName evidence="8">Enoyl-[acyl-carrier-protein] reductase [NADH]</fullName>
        <ecNumber evidence="8">1.3.1.9</ecNumber>
    </recommendedName>
</protein>
<evidence type="ECO:0000256" key="4">
    <source>
        <dbReference type="ARBA" id="ARBA00022832"/>
    </source>
</evidence>
<organism evidence="9 10">
    <name type="scientific">Actinomadura fibrosa</name>
    <dbReference type="NCBI Taxonomy" id="111802"/>
    <lineage>
        <taxon>Bacteria</taxon>
        <taxon>Bacillati</taxon>
        <taxon>Actinomycetota</taxon>
        <taxon>Actinomycetes</taxon>
        <taxon>Streptosporangiales</taxon>
        <taxon>Thermomonosporaceae</taxon>
        <taxon>Actinomadura</taxon>
    </lineage>
</organism>
<dbReference type="InterPro" id="IPR014358">
    <property type="entry name" value="Enoyl-ACP_Rdtase_NADH"/>
</dbReference>
<keyword evidence="4" id="KW-0276">Fatty acid metabolism</keyword>
<keyword evidence="6" id="KW-0443">Lipid metabolism</keyword>
<dbReference type="RefSeq" id="WP_131760876.1">
    <property type="nucleotide sequence ID" value="NZ_CAACUY010000134.1"/>
</dbReference>
<dbReference type="PANTHER" id="PTHR43159:SF2">
    <property type="entry name" value="ENOYL-[ACYL-CARRIER-PROTEIN] REDUCTASE [NADH], CHLOROPLASTIC"/>
    <property type="match status" value="1"/>
</dbReference>
<dbReference type="Proteomes" id="UP001597063">
    <property type="component" value="Unassembled WGS sequence"/>
</dbReference>
<evidence type="ECO:0000256" key="1">
    <source>
        <dbReference type="ARBA" id="ARBA00005189"/>
    </source>
</evidence>
<gene>
    <name evidence="9" type="primary">fabI</name>
    <name evidence="9" type="ORF">ACFQZM_38340</name>
</gene>
<keyword evidence="7 8" id="KW-0275">Fatty acid biosynthesis</keyword>